<dbReference type="HOGENOM" id="CLU_011226_20_1_6"/>
<comment type="similarity">
    <text evidence="1">Belongs to the GST superfamily. Zeta family.</text>
</comment>
<dbReference type="GO" id="GO:0004364">
    <property type="term" value="F:glutathione transferase activity"/>
    <property type="evidence" value="ECO:0007669"/>
    <property type="project" value="TreeGrafter"/>
</dbReference>
<dbReference type="Proteomes" id="UP000002608">
    <property type="component" value="Chromosome"/>
</dbReference>
<dbReference type="InterPro" id="IPR036249">
    <property type="entry name" value="Thioredoxin-like_sf"/>
</dbReference>
<evidence type="ECO:0000259" key="2">
    <source>
        <dbReference type="PROSITE" id="PS50404"/>
    </source>
</evidence>
<dbReference type="GO" id="GO:0006749">
    <property type="term" value="P:glutathione metabolic process"/>
    <property type="evidence" value="ECO:0007669"/>
    <property type="project" value="TreeGrafter"/>
</dbReference>
<sequence length="216" mass="24557">MKLYGYWRSSAAYRVRIAMNLKSLAAEQVSVHLVKDGGEQHSREYQQINTQELVPSLMIDDNGQQRVLTQSLAIIEYMEEVYPEVALLPSAPFDKSIVRAMALTVACEVHPLNNLKVLQYLANELDTTDEKKAAWYHHWVQEGFSALEKQLEQHSGLFCFGDTPSLADICLVPQVYNAKRFKVDMSPYPNIERINVHCLTQQAFIDAIPENQLDAS</sequence>
<dbReference type="AlphaFoldDB" id="A8H2J0"/>
<dbReference type="PANTHER" id="PTHR42673:SF21">
    <property type="entry name" value="GLUTATHIONE S-TRANSFERASE YFCF"/>
    <property type="match status" value="1"/>
</dbReference>
<dbReference type="InterPro" id="IPR040079">
    <property type="entry name" value="Glutathione_S-Trfase"/>
</dbReference>
<dbReference type="SFLD" id="SFLDS00019">
    <property type="entry name" value="Glutathione_Transferase_(cytos"/>
    <property type="match status" value="1"/>
</dbReference>
<dbReference type="InterPro" id="IPR036282">
    <property type="entry name" value="Glutathione-S-Trfase_C_sf"/>
</dbReference>
<dbReference type="SFLD" id="SFLDG00358">
    <property type="entry name" value="Main_(cytGST)"/>
    <property type="match status" value="1"/>
</dbReference>
<dbReference type="KEGG" id="spl:Spea_1452"/>
<dbReference type="SUPFAM" id="SSF52833">
    <property type="entry name" value="Thioredoxin-like"/>
    <property type="match status" value="1"/>
</dbReference>
<dbReference type="SUPFAM" id="SSF47616">
    <property type="entry name" value="GST C-terminal domain-like"/>
    <property type="match status" value="1"/>
</dbReference>
<dbReference type="InterPro" id="IPR034333">
    <property type="entry name" value="GST_Zeta_N"/>
</dbReference>
<feature type="domain" description="GST C-terminal" evidence="3">
    <location>
        <begin position="91"/>
        <end position="216"/>
    </location>
</feature>
<dbReference type="GO" id="GO:0006559">
    <property type="term" value="P:L-phenylalanine catabolic process"/>
    <property type="evidence" value="ECO:0007669"/>
    <property type="project" value="TreeGrafter"/>
</dbReference>
<dbReference type="eggNOG" id="COG0625">
    <property type="taxonomic scope" value="Bacteria"/>
</dbReference>
<dbReference type="FunFam" id="1.20.1050.10:FF:000017">
    <property type="entry name" value="Maleylacetoacetate isomerase"/>
    <property type="match status" value="1"/>
</dbReference>
<dbReference type="CDD" id="cd03191">
    <property type="entry name" value="GST_C_Zeta"/>
    <property type="match status" value="1"/>
</dbReference>
<dbReference type="GO" id="GO:0016034">
    <property type="term" value="F:maleylacetoacetate isomerase activity"/>
    <property type="evidence" value="ECO:0007669"/>
    <property type="project" value="TreeGrafter"/>
</dbReference>
<evidence type="ECO:0000259" key="3">
    <source>
        <dbReference type="PROSITE" id="PS50405"/>
    </source>
</evidence>
<feature type="domain" description="GST N-terminal" evidence="2">
    <location>
        <begin position="1"/>
        <end position="86"/>
    </location>
</feature>
<accession>A8H2J0</accession>
<dbReference type="EMBL" id="CP000851">
    <property type="protein sequence ID" value="ABV86777.1"/>
    <property type="molecule type" value="Genomic_DNA"/>
</dbReference>
<dbReference type="STRING" id="398579.Spea_1452"/>
<evidence type="ECO:0000256" key="1">
    <source>
        <dbReference type="ARBA" id="ARBA00010007"/>
    </source>
</evidence>
<dbReference type="InterPro" id="IPR004045">
    <property type="entry name" value="Glutathione_S-Trfase_N"/>
</dbReference>
<keyword evidence="4" id="KW-0413">Isomerase</keyword>
<evidence type="ECO:0000313" key="4">
    <source>
        <dbReference type="EMBL" id="ABV86777.1"/>
    </source>
</evidence>
<dbReference type="GO" id="GO:0005737">
    <property type="term" value="C:cytoplasm"/>
    <property type="evidence" value="ECO:0007669"/>
    <property type="project" value="InterPro"/>
</dbReference>
<dbReference type="Gene3D" id="1.20.1050.10">
    <property type="match status" value="1"/>
</dbReference>
<dbReference type="NCBIfam" id="TIGR01262">
    <property type="entry name" value="maiA"/>
    <property type="match status" value="1"/>
</dbReference>
<evidence type="ECO:0000313" key="5">
    <source>
        <dbReference type="Proteomes" id="UP000002608"/>
    </source>
</evidence>
<dbReference type="PANTHER" id="PTHR42673">
    <property type="entry name" value="MALEYLACETOACETATE ISOMERASE"/>
    <property type="match status" value="1"/>
</dbReference>
<dbReference type="Pfam" id="PF13410">
    <property type="entry name" value="GST_C_2"/>
    <property type="match status" value="1"/>
</dbReference>
<dbReference type="InterPro" id="IPR005955">
    <property type="entry name" value="GST_Zeta"/>
</dbReference>
<name>A8H2J0_SHEPA</name>
<dbReference type="Pfam" id="PF13417">
    <property type="entry name" value="GST_N_3"/>
    <property type="match status" value="1"/>
</dbReference>
<dbReference type="CDD" id="cd03042">
    <property type="entry name" value="GST_N_Zeta"/>
    <property type="match status" value="1"/>
</dbReference>
<dbReference type="RefSeq" id="WP_012154703.1">
    <property type="nucleotide sequence ID" value="NC_009901.1"/>
</dbReference>
<dbReference type="PROSITE" id="PS50405">
    <property type="entry name" value="GST_CTER"/>
    <property type="match status" value="1"/>
</dbReference>
<dbReference type="InterPro" id="IPR034330">
    <property type="entry name" value="GST_Zeta_C"/>
</dbReference>
<dbReference type="OrthoDB" id="509852at2"/>
<reference evidence="4 5" key="1">
    <citation type="submission" date="2007-10" db="EMBL/GenBank/DDBJ databases">
        <title>Complete sequence of Shewanella pealeana ATCC 700345.</title>
        <authorList>
            <consortium name="US DOE Joint Genome Institute"/>
            <person name="Copeland A."/>
            <person name="Lucas S."/>
            <person name="Lapidus A."/>
            <person name="Barry K."/>
            <person name="Glavina del Rio T."/>
            <person name="Dalin E."/>
            <person name="Tice H."/>
            <person name="Pitluck S."/>
            <person name="Chertkov O."/>
            <person name="Brettin T."/>
            <person name="Bruce D."/>
            <person name="Detter J.C."/>
            <person name="Han C."/>
            <person name="Schmutz J."/>
            <person name="Larimer F."/>
            <person name="Land M."/>
            <person name="Hauser L."/>
            <person name="Kyrpides N."/>
            <person name="Kim E."/>
            <person name="Zhao J.-S.Z."/>
            <person name="Manno D."/>
            <person name="Hawari J."/>
            <person name="Richardson P."/>
        </authorList>
    </citation>
    <scope>NUCLEOTIDE SEQUENCE [LARGE SCALE GENOMIC DNA]</scope>
    <source>
        <strain evidence="5">ATCC 700345 / ANG-SQ1</strain>
    </source>
</reference>
<dbReference type="PROSITE" id="PS50404">
    <property type="entry name" value="GST_NTER"/>
    <property type="match status" value="1"/>
</dbReference>
<protein>
    <submittedName>
        <fullName evidence="4">Maleylacetoacetate isomerase</fullName>
    </submittedName>
</protein>
<keyword evidence="5" id="KW-1185">Reference proteome</keyword>
<organism evidence="4 5">
    <name type="scientific">Shewanella pealeana (strain ATCC 700345 / ANG-SQ1)</name>
    <dbReference type="NCBI Taxonomy" id="398579"/>
    <lineage>
        <taxon>Bacteria</taxon>
        <taxon>Pseudomonadati</taxon>
        <taxon>Pseudomonadota</taxon>
        <taxon>Gammaproteobacteria</taxon>
        <taxon>Alteromonadales</taxon>
        <taxon>Shewanellaceae</taxon>
        <taxon>Shewanella</taxon>
    </lineage>
</organism>
<dbReference type="Gene3D" id="3.40.30.10">
    <property type="entry name" value="Glutaredoxin"/>
    <property type="match status" value="1"/>
</dbReference>
<proteinExistence type="inferred from homology"/>
<dbReference type="InterPro" id="IPR010987">
    <property type="entry name" value="Glutathione-S-Trfase_C-like"/>
</dbReference>
<gene>
    <name evidence="4" type="ordered locus">Spea_1452</name>
</gene>